<organism evidence="1">
    <name type="scientific">Culex pipiens</name>
    <name type="common">House mosquito</name>
    <dbReference type="NCBI Taxonomy" id="7175"/>
    <lineage>
        <taxon>Eukaryota</taxon>
        <taxon>Metazoa</taxon>
        <taxon>Ecdysozoa</taxon>
        <taxon>Arthropoda</taxon>
        <taxon>Hexapoda</taxon>
        <taxon>Insecta</taxon>
        <taxon>Pterygota</taxon>
        <taxon>Neoptera</taxon>
        <taxon>Endopterygota</taxon>
        <taxon>Diptera</taxon>
        <taxon>Nematocera</taxon>
        <taxon>Culicoidea</taxon>
        <taxon>Culicidae</taxon>
        <taxon>Culicinae</taxon>
        <taxon>Culicini</taxon>
        <taxon>Culex</taxon>
        <taxon>Culex</taxon>
    </lineage>
</organism>
<name>A0A8D8N223_CULPI</name>
<accession>A0A8D8N223</accession>
<dbReference type="EMBL" id="HBUE01027163">
    <property type="protein sequence ID" value="CAG6454742.1"/>
    <property type="molecule type" value="Transcribed_RNA"/>
</dbReference>
<dbReference type="EMBL" id="HBUE01347151">
    <property type="protein sequence ID" value="CAG6601358.1"/>
    <property type="molecule type" value="Transcribed_RNA"/>
</dbReference>
<dbReference type="EMBL" id="HBUE01347150">
    <property type="protein sequence ID" value="CAG6601357.1"/>
    <property type="molecule type" value="Transcribed_RNA"/>
</dbReference>
<dbReference type="EMBL" id="HBUE01240156">
    <property type="protein sequence ID" value="CAG6549128.1"/>
    <property type="molecule type" value="Transcribed_RNA"/>
</dbReference>
<sequence length="128" mass="14647">MSVSEKTALICSNVSRRKSSRFCRVRSIRSISRFTLCLSRFLTFSMATRMSCLFIRRRRLSSAFRCLRSAFCSGLSFCRLMRCCRVCRARLNALVVNFFSRSSGLIRPAAIRSRSFSLSRSLLSSAED</sequence>
<dbReference type="AlphaFoldDB" id="A0A8D8N223"/>
<reference evidence="1" key="1">
    <citation type="submission" date="2021-05" db="EMBL/GenBank/DDBJ databases">
        <authorList>
            <person name="Alioto T."/>
            <person name="Alioto T."/>
            <person name="Gomez Garrido J."/>
        </authorList>
    </citation>
    <scope>NUCLEOTIDE SEQUENCE</scope>
</reference>
<dbReference type="EMBL" id="HBUE01240157">
    <property type="protein sequence ID" value="CAG6549129.1"/>
    <property type="molecule type" value="Transcribed_RNA"/>
</dbReference>
<protein>
    <submittedName>
        <fullName evidence="1">(northern house mosquito) hypothetical protein</fullName>
    </submittedName>
</protein>
<proteinExistence type="predicted"/>
<dbReference type="EMBL" id="HBUE01027162">
    <property type="protein sequence ID" value="CAG6454741.1"/>
    <property type="molecule type" value="Transcribed_RNA"/>
</dbReference>
<evidence type="ECO:0000313" key="1">
    <source>
        <dbReference type="EMBL" id="CAG6549129.1"/>
    </source>
</evidence>